<organism evidence="2 3">
    <name type="scientific">Marinobacter similis</name>
    <dbReference type="NCBI Taxonomy" id="1420916"/>
    <lineage>
        <taxon>Bacteria</taxon>
        <taxon>Pseudomonadati</taxon>
        <taxon>Pseudomonadota</taxon>
        <taxon>Gammaproteobacteria</taxon>
        <taxon>Pseudomonadales</taxon>
        <taxon>Marinobacteraceae</taxon>
        <taxon>Marinobacter</taxon>
    </lineage>
</organism>
<protein>
    <submittedName>
        <fullName evidence="2">LuxR family transcriptional regulator</fullName>
    </submittedName>
</protein>
<keyword evidence="3" id="KW-1185">Reference proteome</keyword>
<dbReference type="InterPro" id="IPR036388">
    <property type="entry name" value="WH-like_DNA-bd_sf"/>
</dbReference>
<evidence type="ECO:0000313" key="2">
    <source>
        <dbReference type="EMBL" id="AHI28123.1"/>
    </source>
</evidence>
<dbReference type="KEGG" id="msx:AU14_04315"/>
<evidence type="ECO:0000259" key="1">
    <source>
        <dbReference type="SMART" id="SM00421"/>
    </source>
</evidence>
<dbReference type="GO" id="GO:0006355">
    <property type="term" value="P:regulation of DNA-templated transcription"/>
    <property type="evidence" value="ECO:0007669"/>
    <property type="project" value="InterPro"/>
</dbReference>
<dbReference type="EMBL" id="CP007151">
    <property type="protein sequence ID" value="AHI28123.1"/>
    <property type="molecule type" value="Genomic_DNA"/>
</dbReference>
<dbReference type="InterPro" id="IPR000792">
    <property type="entry name" value="Tscrpt_reg_LuxR_C"/>
</dbReference>
<name>W5YNS1_9GAMM</name>
<dbReference type="GO" id="GO:0003677">
    <property type="term" value="F:DNA binding"/>
    <property type="evidence" value="ECO:0007669"/>
    <property type="project" value="InterPro"/>
</dbReference>
<dbReference type="SMART" id="SM00421">
    <property type="entry name" value="HTH_LUXR"/>
    <property type="match status" value="1"/>
</dbReference>
<evidence type="ECO:0000313" key="3">
    <source>
        <dbReference type="Proteomes" id="UP000061489"/>
    </source>
</evidence>
<dbReference type="InterPro" id="IPR016032">
    <property type="entry name" value="Sig_transdc_resp-reg_C-effctor"/>
</dbReference>
<gene>
    <name evidence="2" type="ORF">AU14_04315</name>
</gene>
<dbReference type="AlphaFoldDB" id="W5YNS1"/>
<dbReference type="HOGENOM" id="CLU_037939_3_1_6"/>
<dbReference type="Gene3D" id="1.10.10.10">
    <property type="entry name" value="Winged helix-like DNA-binding domain superfamily/Winged helix DNA-binding domain"/>
    <property type="match status" value="1"/>
</dbReference>
<sequence length="383" mass="42487">MSGLESPKASPLTSDSSFLANEAELIQSLYQALDNDTGFHDYLSLLMKSVNGCAAQLVFVRKSPLRIEHIWYAGLSDEFIGWYLDNNMIASDAVTNHAIGQPPGTFQSALPLIEDGPPGDDYDRWESDQSMLDSAWLVVEASDTHITLQTVQRTVAQGPYLPEELAAMNRLVPFIRQAVSLAKNLHQPPSSVQALSAVIDLVPDAGFVLDNPGAVMVSNERGRQLLKQEQVISLRQRRFEFDDKKIQSAFFRISSRVVQADVQGRDYTPETLIVSRPGASSLLMTLQPLKRNELVTGAVLVTVTDSAWRVFPDAVMIQDYFSLSRSEAQLCEDLVKGMSLKDIAARRHKSEATLRSYLKQVFLKTGQSRQGQLISTILSALMR</sequence>
<dbReference type="STRING" id="1420916.AU14_04315"/>
<dbReference type="Proteomes" id="UP000061489">
    <property type="component" value="Chromosome"/>
</dbReference>
<dbReference type="RefSeq" id="WP_041339144.1">
    <property type="nucleotide sequence ID" value="NZ_CP007151.1"/>
</dbReference>
<reference evidence="2 3" key="1">
    <citation type="journal article" date="2014" name="Genome Announc.">
        <title>Draft Genome Sequences of Marinobacter similis A3d10T and Marinobacter salarius R9SW1T.</title>
        <authorList>
            <person name="Ivanova E.P."/>
            <person name="Ng H.J."/>
            <person name="Webb H.K."/>
            <person name="Feng G."/>
            <person name="Oshima K."/>
            <person name="Hattori M."/>
            <person name="Ohkuma M."/>
            <person name="Sergeev A.F."/>
            <person name="Mikhailov V.V."/>
            <person name="Crawford R.J."/>
            <person name="Sawabe T."/>
        </authorList>
    </citation>
    <scope>NUCLEOTIDE SEQUENCE [LARGE SCALE GENOMIC DNA]</scope>
    <source>
        <strain evidence="2 3">A3d10</strain>
    </source>
</reference>
<dbReference type="SUPFAM" id="SSF46894">
    <property type="entry name" value="C-terminal effector domain of the bipartite response regulators"/>
    <property type="match status" value="1"/>
</dbReference>
<accession>W5YNS1</accession>
<feature type="domain" description="HTH luxR-type" evidence="1">
    <location>
        <begin position="320"/>
        <end position="377"/>
    </location>
</feature>
<proteinExistence type="predicted"/>